<name>A0A6A3PC46_9STRA</name>
<protein>
    <submittedName>
        <fullName evidence="2">Uncharacterized protein</fullName>
    </submittedName>
</protein>
<keyword evidence="1" id="KW-1133">Transmembrane helix</keyword>
<sequence>MAPTFYVLLLGLFCVFVPRDVIREMLKHYDHIVRYLKFTAALQAMTAIYPIYQTLFHYVHKTKYELPVMLLLPIIKLVLKNVIMRTATHIEDKMPEAVIFTVDFFNALYVSSSVETATSTSTVVVVVLIDIIQTMAVLIYRTLAMNALYHVAFVLETHNELIRAKLLTWMLMTTAFRVIHFGIDFTFKFAWLSS</sequence>
<feature type="transmembrane region" description="Helical" evidence="1">
    <location>
        <begin position="123"/>
        <end position="143"/>
    </location>
</feature>
<keyword evidence="1" id="KW-0472">Membrane</keyword>
<proteinExistence type="predicted"/>
<dbReference type="AlphaFoldDB" id="A0A6A3PC46"/>
<feature type="transmembrane region" description="Helical" evidence="1">
    <location>
        <begin position="34"/>
        <end position="52"/>
    </location>
</feature>
<feature type="transmembrane region" description="Helical" evidence="1">
    <location>
        <begin position="164"/>
        <end position="183"/>
    </location>
</feature>
<accession>A0A6A3PC46</accession>
<evidence type="ECO:0000313" key="3">
    <source>
        <dbReference type="Proteomes" id="UP000429607"/>
    </source>
</evidence>
<reference evidence="2 3" key="1">
    <citation type="submission" date="2018-09" db="EMBL/GenBank/DDBJ databases">
        <title>Genomic investigation of the strawberry pathogen Phytophthora fragariae indicates pathogenicity is determined by transcriptional variation in three key races.</title>
        <authorList>
            <person name="Adams T.M."/>
            <person name="Armitage A.D."/>
            <person name="Sobczyk M.K."/>
            <person name="Bates H.J."/>
            <person name="Dunwell J.M."/>
            <person name="Nellist C.F."/>
            <person name="Harrison R.J."/>
        </authorList>
    </citation>
    <scope>NUCLEOTIDE SEQUENCE [LARGE SCALE GENOMIC DNA]</scope>
    <source>
        <strain evidence="2 3">SCRP249</strain>
    </source>
</reference>
<evidence type="ECO:0000256" key="1">
    <source>
        <dbReference type="SAM" id="Phobius"/>
    </source>
</evidence>
<evidence type="ECO:0000313" key="2">
    <source>
        <dbReference type="EMBL" id="KAE9051846.1"/>
    </source>
</evidence>
<dbReference type="Proteomes" id="UP000429607">
    <property type="component" value="Unassembled WGS sequence"/>
</dbReference>
<comment type="caution">
    <text evidence="2">The sequence shown here is derived from an EMBL/GenBank/DDBJ whole genome shotgun (WGS) entry which is preliminary data.</text>
</comment>
<dbReference type="EMBL" id="QXFV01000031">
    <property type="protein sequence ID" value="KAE9051846.1"/>
    <property type="molecule type" value="Genomic_DNA"/>
</dbReference>
<feature type="transmembrane region" description="Helical" evidence="1">
    <location>
        <begin position="6"/>
        <end position="22"/>
    </location>
</feature>
<organism evidence="2 3">
    <name type="scientific">Phytophthora rubi</name>
    <dbReference type="NCBI Taxonomy" id="129364"/>
    <lineage>
        <taxon>Eukaryota</taxon>
        <taxon>Sar</taxon>
        <taxon>Stramenopiles</taxon>
        <taxon>Oomycota</taxon>
        <taxon>Peronosporomycetes</taxon>
        <taxon>Peronosporales</taxon>
        <taxon>Peronosporaceae</taxon>
        <taxon>Phytophthora</taxon>
    </lineage>
</organism>
<gene>
    <name evidence="2" type="ORF">PR001_g1063</name>
</gene>
<keyword evidence="1" id="KW-0812">Transmembrane</keyword>